<dbReference type="SUPFAM" id="SSF51735">
    <property type="entry name" value="NAD(P)-binding Rossmann-fold domains"/>
    <property type="match status" value="1"/>
</dbReference>
<dbReference type="InterPro" id="IPR016040">
    <property type="entry name" value="NAD(P)-bd_dom"/>
</dbReference>
<dbReference type="GeneID" id="54576909"/>
<keyword evidence="3" id="KW-0560">Oxidoreductase</keyword>
<dbReference type="PANTHER" id="PTHR47706:SF7">
    <property type="entry name" value="CIPA-LIKE, PUTATIVE (AFU_ORTHOLOGUE AFUA_1G01630)-RELATED"/>
    <property type="match status" value="1"/>
</dbReference>
<feature type="domain" description="NAD(P)-binding" evidence="4">
    <location>
        <begin position="14"/>
        <end position="146"/>
    </location>
</feature>
<name>A0A6A6IID3_9PLEO</name>
<comment type="similarity">
    <text evidence="1">Belongs to the NmrA-type oxidoreductase family. Isoflavone reductase subfamily.</text>
</comment>
<evidence type="ECO:0000256" key="2">
    <source>
        <dbReference type="ARBA" id="ARBA00022857"/>
    </source>
</evidence>
<evidence type="ECO:0000259" key="4">
    <source>
        <dbReference type="Pfam" id="PF13460"/>
    </source>
</evidence>
<accession>A0A6A6IID3</accession>
<evidence type="ECO:0000256" key="1">
    <source>
        <dbReference type="ARBA" id="ARBA00005725"/>
    </source>
</evidence>
<dbReference type="InterPro" id="IPR051609">
    <property type="entry name" value="NmrA/Isoflavone_reductase-like"/>
</dbReference>
<dbReference type="GO" id="GO:0016491">
    <property type="term" value="F:oxidoreductase activity"/>
    <property type="evidence" value="ECO:0007669"/>
    <property type="project" value="UniProtKB-KW"/>
</dbReference>
<dbReference type="CDD" id="cd05259">
    <property type="entry name" value="PCBER_SDR_a"/>
    <property type="match status" value="1"/>
</dbReference>
<reference evidence="5" key="1">
    <citation type="journal article" date="2020" name="Stud. Mycol.">
        <title>101 Dothideomycetes genomes: a test case for predicting lifestyles and emergence of pathogens.</title>
        <authorList>
            <person name="Haridas S."/>
            <person name="Albert R."/>
            <person name="Binder M."/>
            <person name="Bloem J."/>
            <person name="Labutti K."/>
            <person name="Salamov A."/>
            <person name="Andreopoulos B."/>
            <person name="Baker S."/>
            <person name="Barry K."/>
            <person name="Bills G."/>
            <person name="Bluhm B."/>
            <person name="Cannon C."/>
            <person name="Castanera R."/>
            <person name="Culley D."/>
            <person name="Daum C."/>
            <person name="Ezra D."/>
            <person name="Gonzalez J."/>
            <person name="Henrissat B."/>
            <person name="Kuo A."/>
            <person name="Liang C."/>
            <person name="Lipzen A."/>
            <person name="Lutzoni F."/>
            <person name="Magnuson J."/>
            <person name="Mondo S."/>
            <person name="Nolan M."/>
            <person name="Ohm R."/>
            <person name="Pangilinan J."/>
            <person name="Park H.-J."/>
            <person name="Ramirez L."/>
            <person name="Alfaro M."/>
            <person name="Sun H."/>
            <person name="Tritt A."/>
            <person name="Yoshinaga Y."/>
            <person name="Zwiers L.-H."/>
            <person name="Turgeon B."/>
            <person name="Goodwin S."/>
            <person name="Spatafora J."/>
            <person name="Crous P."/>
            <person name="Grigoriev I."/>
        </authorList>
    </citation>
    <scope>NUCLEOTIDE SEQUENCE</scope>
    <source>
        <strain evidence="5">CBS 122368</strain>
    </source>
</reference>
<dbReference type="OrthoDB" id="419598at2759"/>
<sequence length="329" mass="36292">MSGSNSIKKVAVVGATGHVGAPMVAELLKTGKHSVTAITRKDSTANFPSGVNVARVDYSSQDSLVSALKSHDFLIITLGVRVPEETHSNIVKAAATAGIPYVMPNVYGYDILNEKLYGESVYGAASFRSINDVKNAGLNYMVMCCGFWYEWSLALGEPWYGFNIKDKKVVFFDDGTTKINTSTLEQCGKAVAALLSFPITSEGSGKPALEDWKNKPLYISSFLINQRDMLDSLHRVMGTKDEEWSIEYQPSEQRYKTAVEDMQKGNMLGYVRSLYSRVFYPTGDGNFEANRGLANEVLGLEKEDLDKVTKWVVDKIEEHGGSPFSVNML</sequence>
<dbReference type="InterPro" id="IPR045312">
    <property type="entry name" value="PCBER-like"/>
</dbReference>
<gene>
    <name evidence="5" type="ORF">BU26DRAFT_424643</name>
</gene>
<keyword evidence="2" id="KW-0521">NADP</keyword>
<protein>
    <submittedName>
        <fullName evidence="5">Putative oxidoreductase CipA</fullName>
    </submittedName>
</protein>
<dbReference type="RefSeq" id="XP_033685338.1">
    <property type="nucleotide sequence ID" value="XM_033823579.1"/>
</dbReference>
<dbReference type="AlphaFoldDB" id="A0A6A6IID3"/>
<evidence type="ECO:0000256" key="3">
    <source>
        <dbReference type="ARBA" id="ARBA00023002"/>
    </source>
</evidence>
<dbReference type="PANTHER" id="PTHR47706">
    <property type="entry name" value="NMRA-LIKE FAMILY PROTEIN"/>
    <property type="match status" value="1"/>
</dbReference>
<dbReference type="Proteomes" id="UP000800094">
    <property type="component" value="Unassembled WGS sequence"/>
</dbReference>
<evidence type="ECO:0000313" key="6">
    <source>
        <dbReference type="Proteomes" id="UP000800094"/>
    </source>
</evidence>
<keyword evidence="6" id="KW-1185">Reference proteome</keyword>
<evidence type="ECO:0000313" key="5">
    <source>
        <dbReference type="EMBL" id="KAF2250334.1"/>
    </source>
</evidence>
<dbReference type="Pfam" id="PF13460">
    <property type="entry name" value="NAD_binding_10"/>
    <property type="match status" value="1"/>
</dbReference>
<dbReference type="EMBL" id="ML987194">
    <property type="protein sequence ID" value="KAF2250334.1"/>
    <property type="molecule type" value="Genomic_DNA"/>
</dbReference>
<dbReference type="InterPro" id="IPR036291">
    <property type="entry name" value="NAD(P)-bd_dom_sf"/>
</dbReference>
<proteinExistence type="inferred from homology"/>
<organism evidence="5 6">
    <name type="scientific">Trematosphaeria pertusa</name>
    <dbReference type="NCBI Taxonomy" id="390896"/>
    <lineage>
        <taxon>Eukaryota</taxon>
        <taxon>Fungi</taxon>
        <taxon>Dikarya</taxon>
        <taxon>Ascomycota</taxon>
        <taxon>Pezizomycotina</taxon>
        <taxon>Dothideomycetes</taxon>
        <taxon>Pleosporomycetidae</taxon>
        <taxon>Pleosporales</taxon>
        <taxon>Massarineae</taxon>
        <taxon>Trematosphaeriaceae</taxon>
        <taxon>Trematosphaeria</taxon>
    </lineage>
</organism>
<dbReference type="Gene3D" id="3.40.50.720">
    <property type="entry name" value="NAD(P)-binding Rossmann-like Domain"/>
    <property type="match status" value="1"/>
</dbReference>